<evidence type="ECO:0000256" key="4">
    <source>
        <dbReference type="ARBA" id="ARBA00022490"/>
    </source>
</evidence>
<evidence type="ECO:0000256" key="8">
    <source>
        <dbReference type="ARBA" id="ARBA00022741"/>
    </source>
</evidence>
<name>A0AAV1CE39_OLDCO</name>
<dbReference type="PANTHER" id="PTHR23155:SF1152">
    <property type="entry name" value="AAA+ ATPASE DOMAIN-CONTAINING PROTEIN"/>
    <property type="match status" value="1"/>
</dbReference>
<feature type="domain" description="Disease resistance protein winged helix" evidence="12">
    <location>
        <begin position="1026"/>
        <end position="1093"/>
    </location>
</feature>
<evidence type="ECO:0000256" key="2">
    <source>
        <dbReference type="ARBA" id="ARBA00004496"/>
    </source>
</evidence>
<dbReference type="InterPro" id="IPR027417">
    <property type="entry name" value="P-loop_NTPase"/>
</dbReference>
<evidence type="ECO:0000256" key="6">
    <source>
        <dbReference type="ARBA" id="ARBA00022667"/>
    </source>
</evidence>
<dbReference type="InterPro" id="IPR044974">
    <property type="entry name" value="Disease_R_plants"/>
</dbReference>
<evidence type="ECO:0000259" key="11">
    <source>
        <dbReference type="Pfam" id="PF00931"/>
    </source>
</evidence>
<evidence type="ECO:0000313" key="13">
    <source>
        <dbReference type="EMBL" id="CAI9093697.1"/>
    </source>
</evidence>
<dbReference type="GO" id="GO:0005524">
    <property type="term" value="F:ATP binding"/>
    <property type="evidence" value="ECO:0007669"/>
    <property type="project" value="UniProtKB-KW"/>
</dbReference>
<dbReference type="EMBL" id="OX459119">
    <property type="protein sequence ID" value="CAI9093697.1"/>
    <property type="molecule type" value="Genomic_DNA"/>
</dbReference>
<keyword evidence="4" id="KW-0963">Cytoplasm</keyword>
<dbReference type="InterPro" id="IPR042197">
    <property type="entry name" value="Apaf_helical"/>
</dbReference>
<dbReference type="GO" id="GO:0005737">
    <property type="term" value="C:cytoplasm"/>
    <property type="evidence" value="ECO:0007669"/>
    <property type="project" value="UniProtKB-SubCell"/>
</dbReference>
<comment type="function">
    <text evidence="1">Confers resistance to late blight (Phytophthora infestans) races carrying the avirulence gene Avr1. Resistance proteins guard the plant against pathogens that contain an appropriate avirulence protein via an indirect interaction with this avirulence protein. That triggers a defense system including the hypersensitive response, which restricts the pathogen growth.</text>
</comment>
<dbReference type="Pfam" id="PF23559">
    <property type="entry name" value="WHD_DRP"/>
    <property type="match status" value="1"/>
</dbReference>
<dbReference type="GO" id="GO:0051607">
    <property type="term" value="P:defense response to virus"/>
    <property type="evidence" value="ECO:0007669"/>
    <property type="project" value="UniProtKB-ARBA"/>
</dbReference>
<dbReference type="Gene3D" id="3.80.10.10">
    <property type="entry name" value="Ribonuclease Inhibitor"/>
    <property type="match status" value="1"/>
</dbReference>
<keyword evidence="10" id="KW-0067">ATP-binding</keyword>
<evidence type="ECO:0000256" key="7">
    <source>
        <dbReference type="ARBA" id="ARBA00022737"/>
    </source>
</evidence>
<dbReference type="Gene3D" id="1.10.10.10">
    <property type="entry name" value="Winged helix-like DNA-binding domain superfamily/Winged helix DNA-binding domain"/>
    <property type="match status" value="1"/>
</dbReference>
<dbReference type="InterPro" id="IPR058922">
    <property type="entry name" value="WHD_DRP"/>
</dbReference>
<dbReference type="PANTHER" id="PTHR23155">
    <property type="entry name" value="DISEASE RESISTANCE PROTEIN RP"/>
    <property type="match status" value="1"/>
</dbReference>
<dbReference type="PRINTS" id="PR00364">
    <property type="entry name" value="DISEASERSIST"/>
</dbReference>
<keyword evidence="6" id="KW-0381">Hypersensitive response</keyword>
<evidence type="ECO:0000256" key="9">
    <source>
        <dbReference type="ARBA" id="ARBA00022821"/>
    </source>
</evidence>
<dbReference type="Pfam" id="PF00931">
    <property type="entry name" value="NB-ARC"/>
    <property type="match status" value="1"/>
</dbReference>
<keyword evidence="8" id="KW-0547">Nucleotide-binding</keyword>
<dbReference type="FunFam" id="1.10.10.10:FF:000322">
    <property type="entry name" value="Probable disease resistance protein At1g63360"/>
    <property type="match status" value="1"/>
</dbReference>
<evidence type="ECO:0000256" key="10">
    <source>
        <dbReference type="ARBA" id="ARBA00022840"/>
    </source>
</evidence>
<dbReference type="InterPro" id="IPR002182">
    <property type="entry name" value="NB-ARC"/>
</dbReference>
<evidence type="ECO:0000256" key="1">
    <source>
        <dbReference type="ARBA" id="ARBA00002074"/>
    </source>
</evidence>
<feature type="domain" description="NB-ARC" evidence="11">
    <location>
        <begin position="772"/>
        <end position="940"/>
    </location>
</feature>
<sequence>MVKKILANVDDCLGINSVLKEFYSMWFSKDDFCDDDGGGCWDSLRLVMEELEILRPHFALLPALTYGADLQRAQILCSLVDFKAVLKRATLDLRRICKRGRAGGTKWRVKNLLRVVQMFQDSMPLFRPNIARAFGQISQRAESRVRWTHFCYWSQFFNPHFIDMTISFLCRRKEGLPLSLKTCLEALPKTHFSLDLFLNDVLPTSFDGNSDYCNLLNHIGALLVQAASHLYSWSVNEMDQDLVQQETVVNDLLKSLTPTTPRVLGMFIRVLRISKILKSWETIEAATHLVNFLIPAETEQILSSSAATKIFQKALIGLVSFLIDASIFSKKETDMCQEVLKETMSVVREFGSLRHLLYASDDRVSKQTRLALFNLLHKMVLLNLEVLLLELEALIEFEPQLKVQKDQESAHRFNLLQKHNAVLKIPVQDQLCVLHEGLRFLRAFLPYARQCDQLKYLKRMEALWMHIEDLTRDASLMYDSFCLASITQKVAMSEIHKLQLKVNFLNIEVFFMELLETKSSLFSHLEGKVKVFYEGLVFIRTFIMSPLDEDGILILPDIKALLIEVKSLYYSFHEPGNLLLTLECKLSSLVEMIMSVKADITERYKRIRLTSQCNFPNYSGLDFIDFILENLKELLAGKIPTIDSIMHHVEVIHNEMEDILNYFPRNVEWQHDEGSDLKSLARAIISVACQAEYVIDTFTVSGGAVWYHVLWLSDLIEELKLLKVHALEISKKTPDQADTSVKNVGQPLTNVTSVTSAPFVGEIVVDLHDQAKLIIDKLMAGSAHQDVVSIVGMPGLGKTTLAQRVYNDPSVVHHFHMRAWSCVSQNYQKRKLLLDLLSNLIELNDDIHELTDDDLDFKLYQCLKQRRYLIVFDDLWSIQPWNDLLLSLPDDNNGSRILITSRLPDVASKVAPGSVPHHLRLLSEDESWELLQKKLFQSQDCPDGLMEVGKEIVRSCKGLPLAIVAISGLLQRTEKTQDWWNQVAESLTAKIVDSAETRCMDILELSFKHLPNHLKPCFLYVGAFLADQEIPVWKLRSLWIAEGFIKKTFMKSLDDVADEYLKDLIGRSLVMASKRSSRGGVKTCRVHDLLHAMCLAKCKEDNFLLSVDGYDQHFSSSFEDLDYGVDLSYSYPASSITYKTARLSIYSKRNHFVMLRPSGEQLRSLLFFASTDTYPRCPYDISFIPLNFKLLRVLDLECINLGNSFPTNIENLVHLRFLSVCGDIDSIPASVANLCNLETLIVKGLKGKVALPNAIWSMVKLRHIHVKNYACMSWEDCCFGDFFRFPLHNLISLSNPYLYGCDTEKIMRMLPKLQKLRCVFAQSQDGTGDSNEFSGLQFLMELESLKVYYSGRIAHSRNLQLPLNLKKLTLEQFRLPWDRISEVGKLPNLEVLKLLSRSFEGKIWNMSEGEFLKLKYLKLDNVNLAQWNASSDHLPELERLVVQKCRQLEEIPSDFAAIETLEVIDIHFCRPSIQESVKTLMAEKLDFGHDDFKVFIDGSNWTFDMCP</sequence>
<proteinExistence type="inferred from homology"/>
<dbReference type="GO" id="GO:0009626">
    <property type="term" value="P:plant-type hypersensitive response"/>
    <property type="evidence" value="ECO:0007669"/>
    <property type="project" value="UniProtKB-KW"/>
</dbReference>
<comment type="subcellular location">
    <subcellularLocation>
        <location evidence="2">Cytoplasm</location>
    </subcellularLocation>
</comment>
<dbReference type="SUPFAM" id="SSF52540">
    <property type="entry name" value="P-loop containing nucleoside triphosphate hydrolases"/>
    <property type="match status" value="1"/>
</dbReference>
<gene>
    <name evidence="13" type="ORF">OLC1_LOCUS5042</name>
</gene>
<keyword evidence="5" id="KW-0433">Leucine-rich repeat</keyword>
<dbReference type="GO" id="GO:0043531">
    <property type="term" value="F:ADP binding"/>
    <property type="evidence" value="ECO:0007669"/>
    <property type="project" value="InterPro"/>
</dbReference>
<accession>A0AAV1CE39</accession>
<dbReference type="SUPFAM" id="SSF52058">
    <property type="entry name" value="L domain-like"/>
    <property type="match status" value="1"/>
</dbReference>
<reference evidence="13" key="1">
    <citation type="submission" date="2023-03" db="EMBL/GenBank/DDBJ databases">
        <authorList>
            <person name="Julca I."/>
        </authorList>
    </citation>
    <scope>NUCLEOTIDE SEQUENCE</scope>
</reference>
<comment type="similarity">
    <text evidence="3">Belongs to the disease resistance NB-LRR family.</text>
</comment>
<keyword evidence="14" id="KW-1185">Reference proteome</keyword>
<dbReference type="InterPro" id="IPR032675">
    <property type="entry name" value="LRR_dom_sf"/>
</dbReference>
<dbReference type="FunFam" id="3.40.50.300:FF:001091">
    <property type="entry name" value="Probable disease resistance protein At1g61300"/>
    <property type="match status" value="1"/>
</dbReference>
<evidence type="ECO:0000256" key="3">
    <source>
        <dbReference type="ARBA" id="ARBA00008894"/>
    </source>
</evidence>
<dbReference type="InterPro" id="IPR036388">
    <property type="entry name" value="WH-like_DNA-bd_sf"/>
</dbReference>
<organism evidence="13 14">
    <name type="scientific">Oldenlandia corymbosa var. corymbosa</name>
    <dbReference type="NCBI Taxonomy" id="529605"/>
    <lineage>
        <taxon>Eukaryota</taxon>
        <taxon>Viridiplantae</taxon>
        <taxon>Streptophyta</taxon>
        <taxon>Embryophyta</taxon>
        <taxon>Tracheophyta</taxon>
        <taxon>Spermatophyta</taxon>
        <taxon>Magnoliopsida</taxon>
        <taxon>eudicotyledons</taxon>
        <taxon>Gunneridae</taxon>
        <taxon>Pentapetalae</taxon>
        <taxon>asterids</taxon>
        <taxon>lamiids</taxon>
        <taxon>Gentianales</taxon>
        <taxon>Rubiaceae</taxon>
        <taxon>Rubioideae</taxon>
        <taxon>Spermacoceae</taxon>
        <taxon>Hedyotis-Oldenlandia complex</taxon>
        <taxon>Oldenlandia</taxon>
    </lineage>
</organism>
<keyword evidence="7" id="KW-0677">Repeat</keyword>
<protein>
    <submittedName>
        <fullName evidence="13">OLC1v1029256C1</fullName>
    </submittedName>
</protein>
<dbReference type="Gene3D" id="3.40.50.300">
    <property type="entry name" value="P-loop containing nucleotide triphosphate hydrolases"/>
    <property type="match status" value="1"/>
</dbReference>
<evidence type="ECO:0000259" key="12">
    <source>
        <dbReference type="Pfam" id="PF23559"/>
    </source>
</evidence>
<dbReference type="Gene3D" id="1.10.8.430">
    <property type="entry name" value="Helical domain of apoptotic protease-activating factors"/>
    <property type="match status" value="1"/>
</dbReference>
<evidence type="ECO:0000313" key="14">
    <source>
        <dbReference type="Proteomes" id="UP001161247"/>
    </source>
</evidence>
<dbReference type="Proteomes" id="UP001161247">
    <property type="component" value="Chromosome 2"/>
</dbReference>
<evidence type="ECO:0000256" key="5">
    <source>
        <dbReference type="ARBA" id="ARBA00022614"/>
    </source>
</evidence>
<keyword evidence="9" id="KW-0611">Plant defense</keyword>